<dbReference type="PROSITE" id="PS00811">
    <property type="entry name" value="OLEOSINS"/>
    <property type="match status" value="1"/>
</dbReference>
<protein>
    <recommendedName>
        <fullName evidence="7">Oleosin</fullName>
    </recommendedName>
</protein>
<evidence type="ECO:0000256" key="7">
    <source>
        <dbReference type="RuleBase" id="RU000540"/>
    </source>
</evidence>
<comment type="subcellular location">
    <subcellularLocation>
        <location evidence="7">Lipid droplet</location>
    </subcellularLocation>
    <subcellularLocation>
        <location evidence="7">Membrane</location>
        <topology evidence="7">Multi-pass membrane protein</topology>
    </subcellularLocation>
</comment>
<feature type="transmembrane region" description="Helical" evidence="8">
    <location>
        <begin position="79"/>
        <end position="99"/>
    </location>
</feature>
<dbReference type="InterPro" id="IPR000136">
    <property type="entry name" value="Oleosin"/>
</dbReference>
<dbReference type="GO" id="GO:0010344">
    <property type="term" value="P:seed oilbody biogenesis"/>
    <property type="evidence" value="ECO:0007669"/>
    <property type="project" value="TreeGrafter"/>
</dbReference>
<dbReference type="PANTHER" id="PTHR33203:SF63">
    <property type="entry name" value="OLEOSIN 18.2 KDA"/>
    <property type="match status" value="1"/>
</dbReference>
<evidence type="ECO:0000256" key="5">
    <source>
        <dbReference type="ARBA" id="ARBA00022989"/>
    </source>
</evidence>
<dbReference type="GO" id="GO:0012511">
    <property type="term" value="C:monolayer-surrounded lipid storage body"/>
    <property type="evidence" value="ECO:0007669"/>
    <property type="project" value="InterPro"/>
</dbReference>
<evidence type="ECO:0000256" key="8">
    <source>
        <dbReference type="SAM" id="Phobius"/>
    </source>
</evidence>
<organism evidence="9 10">
    <name type="scientific">Rubroshorea leprosula</name>
    <dbReference type="NCBI Taxonomy" id="152421"/>
    <lineage>
        <taxon>Eukaryota</taxon>
        <taxon>Viridiplantae</taxon>
        <taxon>Streptophyta</taxon>
        <taxon>Embryophyta</taxon>
        <taxon>Tracheophyta</taxon>
        <taxon>Spermatophyta</taxon>
        <taxon>Magnoliopsida</taxon>
        <taxon>eudicotyledons</taxon>
        <taxon>Gunneridae</taxon>
        <taxon>Pentapetalae</taxon>
        <taxon>rosids</taxon>
        <taxon>malvids</taxon>
        <taxon>Malvales</taxon>
        <taxon>Dipterocarpaceae</taxon>
        <taxon>Rubroshorea</taxon>
    </lineage>
</organism>
<reference evidence="9 10" key="1">
    <citation type="journal article" date="2021" name="Commun. Biol.">
        <title>The genome of Shorea leprosula (Dipterocarpaceae) highlights the ecological relevance of drought in aseasonal tropical rainforests.</title>
        <authorList>
            <person name="Ng K.K.S."/>
            <person name="Kobayashi M.J."/>
            <person name="Fawcett J.A."/>
            <person name="Hatakeyama M."/>
            <person name="Paape T."/>
            <person name="Ng C.H."/>
            <person name="Ang C.C."/>
            <person name="Tnah L.H."/>
            <person name="Lee C.T."/>
            <person name="Nishiyama T."/>
            <person name="Sese J."/>
            <person name="O'Brien M.J."/>
            <person name="Copetti D."/>
            <person name="Mohd Noor M.I."/>
            <person name="Ong R.C."/>
            <person name="Putra M."/>
            <person name="Sireger I.Z."/>
            <person name="Indrioko S."/>
            <person name="Kosugi Y."/>
            <person name="Izuno A."/>
            <person name="Isagi Y."/>
            <person name="Lee S.L."/>
            <person name="Shimizu K.K."/>
        </authorList>
    </citation>
    <scope>NUCLEOTIDE SEQUENCE [LARGE SCALE GENOMIC DNA]</scope>
    <source>
        <strain evidence="9">214</strain>
    </source>
</reference>
<gene>
    <name evidence="9" type="ORF">SLEP1_g45303</name>
</gene>
<keyword evidence="4 8" id="KW-0812">Transmembrane</keyword>
<proteinExistence type="inferred from homology"/>
<dbReference type="Proteomes" id="UP001054252">
    <property type="component" value="Unassembled WGS sequence"/>
</dbReference>
<keyword evidence="10" id="KW-1185">Reference proteome</keyword>
<feature type="transmembrane region" description="Helical" evidence="8">
    <location>
        <begin position="26"/>
        <end position="45"/>
    </location>
</feature>
<sequence length="133" mass="14261">MHPQYHHRFEDGRHHYSQSGPSGTQVLAVITLLPLGGMLLALAGLTLAGTVIGMLISIPLFLIFSPVIVPAAIVLRLAVAGFLASGAFGLTGLSSLSYVKNRVRRVTGAERYTLDQAKDQAERRVTDMADYVG</sequence>
<dbReference type="GO" id="GO:0016020">
    <property type="term" value="C:membrane"/>
    <property type="evidence" value="ECO:0007669"/>
    <property type="project" value="UniProtKB-SubCell"/>
</dbReference>
<dbReference type="AlphaFoldDB" id="A0AAV5LIR5"/>
<dbReference type="GO" id="GO:0050826">
    <property type="term" value="P:response to freezing"/>
    <property type="evidence" value="ECO:0007669"/>
    <property type="project" value="TreeGrafter"/>
</dbReference>
<evidence type="ECO:0000256" key="3">
    <source>
        <dbReference type="ARBA" id="ARBA00022677"/>
    </source>
</evidence>
<accession>A0AAV5LIR5</accession>
<evidence type="ECO:0000256" key="4">
    <source>
        <dbReference type="ARBA" id="ARBA00022692"/>
    </source>
</evidence>
<keyword evidence="6 8" id="KW-0472">Membrane</keyword>
<comment type="function">
    <text evidence="1">May have a structural role to stabilize the lipid body during desiccation of the seed by preventing coalescence of the oil. Probably interacts with both lipid and phospholipid moieties of lipid bodies. May also provide recognition signals for specific lipase anchorage in lipolysis during seedling growth.</text>
</comment>
<name>A0AAV5LIR5_9ROSI</name>
<dbReference type="PANTHER" id="PTHR33203">
    <property type="entry name" value="OLEOSIN"/>
    <property type="match status" value="1"/>
</dbReference>
<comment type="similarity">
    <text evidence="2 7">Belongs to the oleosin family.</text>
</comment>
<evidence type="ECO:0000256" key="6">
    <source>
        <dbReference type="ARBA" id="ARBA00023136"/>
    </source>
</evidence>
<feature type="transmembrane region" description="Helical" evidence="8">
    <location>
        <begin position="52"/>
        <end position="73"/>
    </location>
</feature>
<evidence type="ECO:0000313" key="10">
    <source>
        <dbReference type="Proteomes" id="UP001054252"/>
    </source>
</evidence>
<evidence type="ECO:0000256" key="2">
    <source>
        <dbReference type="ARBA" id="ARBA00010858"/>
    </source>
</evidence>
<keyword evidence="3 7" id="KW-0551">Lipid droplet</keyword>
<evidence type="ECO:0000313" key="9">
    <source>
        <dbReference type="EMBL" id="GKV37249.1"/>
    </source>
</evidence>
<dbReference type="EMBL" id="BPVZ01000121">
    <property type="protein sequence ID" value="GKV37249.1"/>
    <property type="molecule type" value="Genomic_DNA"/>
</dbReference>
<dbReference type="Pfam" id="PF01277">
    <property type="entry name" value="Oleosin"/>
    <property type="match status" value="1"/>
</dbReference>
<dbReference type="GO" id="GO:0019915">
    <property type="term" value="P:lipid storage"/>
    <property type="evidence" value="ECO:0007669"/>
    <property type="project" value="TreeGrafter"/>
</dbReference>
<keyword evidence="5 8" id="KW-1133">Transmembrane helix</keyword>
<comment type="caution">
    <text evidence="9">The sequence shown here is derived from an EMBL/GenBank/DDBJ whole genome shotgun (WGS) entry which is preliminary data.</text>
</comment>
<evidence type="ECO:0000256" key="1">
    <source>
        <dbReference type="ARBA" id="ARBA00002582"/>
    </source>
</evidence>